<keyword evidence="1" id="KW-0472">Membrane</keyword>
<reference evidence="2 3" key="1">
    <citation type="journal article" date="2016" name="Nat. Commun.">
        <title>Thousands of microbial genomes shed light on interconnected biogeochemical processes in an aquifer system.</title>
        <authorList>
            <person name="Anantharaman K."/>
            <person name="Brown C.T."/>
            <person name="Hug L.A."/>
            <person name="Sharon I."/>
            <person name="Castelle C.J."/>
            <person name="Probst A.J."/>
            <person name="Thomas B.C."/>
            <person name="Singh A."/>
            <person name="Wilkins M.J."/>
            <person name="Karaoz U."/>
            <person name="Brodie E.L."/>
            <person name="Williams K.H."/>
            <person name="Hubbard S.S."/>
            <person name="Banfield J.F."/>
        </authorList>
    </citation>
    <scope>NUCLEOTIDE SEQUENCE [LARGE SCALE GENOMIC DNA]</scope>
</reference>
<keyword evidence="1" id="KW-0812">Transmembrane</keyword>
<keyword evidence="1" id="KW-1133">Transmembrane helix</keyword>
<accession>A0A1F7IGA8</accession>
<sequence>MDKITKNIFLSKINIIVVFIALILVGFFIGRKYPQSIFLIKDARTAEQIALKAFEEKWEQVSDGCDTYCEGCGVKSSRKIETGYIVAIEYACGMKPDHRLIELTVFSNGKIEGLEEPTPVPGSNQIYIQQTEQISPP</sequence>
<evidence type="ECO:0000313" key="2">
    <source>
        <dbReference type="EMBL" id="OGK42389.1"/>
    </source>
</evidence>
<proteinExistence type="predicted"/>
<dbReference type="Proteomes" id="UP000177698">
    <property type="component" value="Unassembled WGS sequence"/>
</dbReference>
<dbReference type="AlphaFoldDB" id="A0A1F7IGA8"/>
<dbReference type="EMBL" id="MGAG01000002">
    <property type="protein sequence ID" value="OGK42389.1"/>
    <property type="molecule type" value="Genomic_DNA"/>
</dbReference>
<feature type="transmembrane region" description="Helical" evidence="1">
    <location>
        <begin position="12"/>
        <end position="30"/>
    </location>
</feature>
<protein>
    <submittedName>
        <fullName evidence="2">Uncharacterized protein</fullName>
    </submittedName>
</protein>
<organism evidence="2 3">
    <name type="scientific">Candidatus Roizmanbacteria bacterium RIFCSPLOWO2_01_FULL_37_12</name>
    <dbReference type="NCBI Taxonomy" id="1802056"/>
    <lineage>
        <taxon>Bacteria</taxon>
        <taxon>Candidatus Roizmaniibacteriota</taxon>
    </lineage>
</organism>
<evidence type="ECO:0000256" key="1">
    <source>
        <dbReference type="SAM" id="Phobius"/>
    </source>
</evidence>
<evidence type="ECO:0000313" key="3">
    <source>
        <dbReference type="Proteomes" id="UP000177698"/>
    </source>
</evidence>
<gene>
    <name evidence="2" type="ORF">A2954_00915</name>
</gene>
<comment type="caution">
    <text evidence="2">The sequence shown here is derived from an EMBL/GenBank/DDBJ whole genome shotgun (WGS) entry which is preliminary data.</text>
</comment>
<name>A0A1F7IGA8_9BACT</name>